<keyword evidence="1" id="KW-0812">Transmembrane</keyword>
<dbReference type="RefSeq" id="WP_007691863.1">
    <property type="nucleotide sequence ID" value="NZ_AJRK01000358.1"/>
</dbReference>
<evidence type="ECO:0000313" key="2">
    <source>
        <dbReference type="EMBL" id="EMA39789.1"/>
    </source>
</evidence>
<protein>
    <recommendedName>
        <fullName evidence="4">Cardiolipin synthase N-terminal domain-containing protein</fullName>
    </recommendedName>
</protein>
<organism evidence="2 3">
    <name type="scientific">Halococcus hamelinensis 100A6</name>
    <dbReference type="NCBI Taxonomy" id="1132509"/>
    <lineage>
        <taxon>Archaea</taxon>
        <taxon>Methanobacteriati</taxon>
        <taxon>Methanobacteriota</taxon>
        <taxon>Stenosarchaea group</taxon>
        <taxon>Halobacteria</taxon>
        <taxon>Halobacteriales</taxon>
        <taxon>Halococcaceae</taxon>
        <taxon>Halococcus</taxon>
    </lineage>
</organism>
<comment type="caution">
    <text evidence="2">The sequence shown here is derived from an EMBL/GenBank/DDBJ whole genome shotgun (WGS) entry which is preliminary data.</text>
</comment>
<dbReference type="Proteomes" id="UP000011566">
    <property type="component" value="Unassembled WGS sequence"/>
</dbReference>
<dbReference type="PATRIC" id="fig|1132509.6.peg.1377"/>
<evidence type="ECO:0008006" key="4">
    <source>
        <dbReference type="Google" id="ProtNLM"/>
    </source>
</evidence>
<feature type="transmembrane region" description="Helical" evidence="1">
    <location>
        <begin position="15"/>
        <end position="33"/>
    </location>
</feature>
<proteinExistence type="predicted"/>
<dbReference type="AlphaFoldDB" id="M0M573"/>
<sequence>MLPLQIPGVPGGSEGVAVLFTLIIPLVVAWWTYRDAKRRNNENPLNWGISMFLFGFLGFFPIIVGIGLWRSVRKDV</sequence>
<accession>M0M573</accession>
<reference evidence="2 3" key="1">
    <citation type="journal article" date="2014" name="PLoS Genet.">
        <title>Phylogenetically driven sequencing of extremely halophilic archaea reveals strategies for static and dynamic osmo-response.</title>
        <authorList>
            <person name="Becker E.A."/>
            <person name="Seitzer P.M."/>
            <person name="Tritt A."/>
            <person name="Larsen D."/>
            <person name="Krusor M."/>
            <person name="Yao A.I."/>
            <person name="Wu D."/>
            <person name="Madern D."/>
            <person name="Eisen J.A."/>
            <person name="Darling A.E."/>
            <person name="Facciotti M.T."/>
        </authorList>
    </citation>
    <scope>NUCLEOTIDE SEQUENCE [LARGE SCALE GENOMIC DNA]</scope>
    <source>
        <strain evidence="2 3">100A6</strain>
    </source>
</reference>
<dbReference type="EMBL" id="AOMB01000015">
    <property type="protein sequence ID" value="EMA39789.1"/>
    <property type="molecule type" value="Genomic_DNA"/>
</dbReference>
<evidence type="ECO:0000256" key="1">
    <source>
        <dbReference type="SAM" id="Phobius"/>
    </source>
</evidence>
<name>M0M573_9EURY</name>
<dbReference type="OrthoDB" id="248255at2157"/>
<gene>
    <name evidence="2" type="ORF">C447_06017</name>
</gene>
<evidence type="ECO:0000313" key="3">
    <source>
        <dbReference type="Proteomes" id="UP000011566"/>
    </source>
</evidence>
<keyword evidence="3" id="KW-1185">Reference proteome</keyword>
<feature type="transmembrane region" description="Helical" evidence="1">
    <location>
        <begin position="45"/>
        <end position="69"/>
    </location>
</feature>
<keyword evidence="1" id="KW-0472">Membrane</keyword>
<keyword evidence="1" id="KW-1133">Transmembrane helix</keyword>